<keyword evidence="2" id="KW-0255">Endonuclease</keyword>
<protein>
    <submittedName>
        <fullName evidence="2">DNA/RNA non-specific endonuclease</fullName>
    </submittedName>
</protein>
<dbReference type="InterPro" id="IPR035451">
    <property type="entry name" value="Ada-like_dom_sf"/>
</dbReference>
<dbReference type="InterPro" id="IPR044929">
    <property type="entry name" value="DNA/RNA_non-sp_Endonuclease_sf"/>
</dbReference>
<keyword evidence="2" id="KW-0378">Hydrolase</keyword>
<feature type="domain" description="Type VII secretion system protein EssD-like" evidence="1">
    <location>
        <begin position="65"/>
        <end position="192"/>
    </location>
</feature>
<evidence type="ECO:0000259" key="1">
    <source>
        <dbReference type="Pfam" id="PF13930"/>
    </source>
</evidence>
<dbReference type="InterPro" id="IPR044927">
    <property type="entry name" value="Endonuclea_NS_2"/>
</dbReference>
<dbReference type="AlphaFoldDB" id="A0A9D1MCI7"/>
<accession>A0A9D1MCI7</accession>
<dbReference type="EMBL" id="DVNB01000096">
    <property type="protein sequence ID" value="HIU57988.1"/>
    <property type="molecule type" value="Genomic_DNA"/>
</dbReference>
<dbReference type="GO" id="GO:0004519">
    <property type="term" value="F:endonuclease activity"/>
    <property type="evidence" value="ECO:0007669"/>
    <property type="project" value="UniProtKB-KW"/>
</dbReference>
<sequence>MPVRAISESFGCSVTWDGSTQSVYIISESGDHFIPELVPEYSGSAYTVINGNDPYFTETSDVSFENYSELDYLGRCGEAYACLSLDTMPTEERGDIGSVTPTGWVTARYDFIDGTYLYNRCHLIGFQLSAENANERNLITGTRYMNVDGMLPFENMTADYIEDTGNHVMYRVTPDFRGSELVARGVLMEAQSVEDGGSGLSFNVYCYNVQPGVTINYSDGSSFAGTEIDTDDGETTVYILNTRSMKFHYPDCSGAANMNERNKQEYSGSREELIAQGYSPCGICSP</sequence>
<dbReference type="SUPFAM" id="SSF57884">
    <property type="entry name" value="Ada DNA repair protein, N-terminal domain (N-Ada 10)"/>
    <property type="match status" value="1"/>
</dbReference>
<comment type="caution">
    <text evidence="2">The sequence shown here is derived from an EMBL/GenBank/DDBJ whole genome shotgun (WGS) entry which is preliminary data.</text>
</comment>
<proteinExistence type="predicted"/>
<dbReference type="Gene3D" id="3.40.570.10">
    <property type="entry name" value="Extracellular Endonuclease, subunit A"/>
    <property type="match status" value="1"/>
</dbReference>
<name>A0A9D1MCI7_9FIRM</name>
<dbReference type="Gene3D" id="3.40.10.10">
    <property type="entry name" value="DNA Methylphosphotriester Repair Domain"/>
    <property type="match status" value="1"/>
</dbReference>
<reference evidence="2" key="1">
    <citation type="submission" date="2020-10" db="EMBL/GenBank/DDBJ databases">
        <authorList>
            <person name="Gilroy R."/>
        </authorList>
    </citation>
    <scope>NUCLEOTIDE SEQUENCE</scope>
    <source>
        <strain evidence="2">USAMLcec3-3695</strain>
    </source>
</reference>
<reference evidence="2" key="2">
    <citation type="journal article" date="2021" name="PeerJ">
        <title>Extensive microbial diversity within the chicken gut microbiome revealed by metagenomics and culture.</title>
        <authorList>
            <person name="Gilroy R."/>
            <person name="Ravi A."/>
            <person name="Getino M."/>
            <person name="Pursley I."/>
            <person name="Horton D.L."/>
            <person name="Alikhan N.F."/>
            <person name="Baker D."/>
            <person name="Gharbi K."/>
            <person name="Hall N."/>
            <person name="Watson M."/>
            <person name="Adriaenssens E.M."/>
            <person name="Foster-Nyarko E."/>
            <person name="Jarju S."/>
            <person name="Secka A."/>
            <person name="Antonio M."/>
            <person name="Oren A."/>
            <person name="Chaudhuri R.R."/>
            <person name="La Ragione R."/>
            <person name="Hildebrand F."/>
            <person name="Pallen M.J."/>
        </authorList>
    </citation>
    <scope>NUCLEOTIDE SEQUENCE</scope>
    <source>
        <strain evidence="2">USAMLcec3-3695</strain>
    </source>
</reference>
<evidence type="ECO:0000313" key="2">
    <source>
        <dbReference type="EMBL" id="HIU57988.1"/>
    </source>
</evidence>
<dbReference type="Pfam" id="PF13930">
    <property type="entry name" value="Endonuclea_NS_2"/>
    <property type="match status" value="1"/>
</dbReference>
<keyword evidence="2" id="KW-0540">Nuclease</keyword>
<organism evidence="2 3">
    <name type="scientific">Candidatus Ornithomonoglobus merdipullorum</name>
    <dbReference type="NCBI Taxonomy" id="2840895"/>
    <lineage>
        <taxon>Bacteria</taxon>
        <taxon>Bacillati</taxon>
        <taxon>Bacillota</taxon>
        <taxon>Clostridia</taxon>
        <taxon>Candidatus Ornithomonoglobus</taxon>
    </lineage>
</organism>
<evidence type="ECO:0000313" key="3">
    <source>
        <dbReference type="Proteomes" id="UP000824109"/>
    </source>
</evidence>
<dbReference type="Proteomes" id="UP000824109">
    <property type="component" value="Unassembled WGS sequence"/>
</dbReference>
<gene>
    <name evidence="2" type="ORF">IAA61_09310</name>
</gene>